<dbReference type="PROSITE" id="PS01097">
    <property type="entry name" value="HUPF_HYPC"/>
    <property type="match status" value="1"/>
</dbReference>
<protein>
    <submittedName>
        <fullName evidence="2">[NiFe] hydrogenase metallocenter assembly protein HypC</fullName>
    </submittedName>
</protein>
<dbReference type="PRINTS" id="PR00445">
    <property type="entry name" value="HUPFHYPC"/>
</dbReference>
<comment type="similarity">
    <text evidence="1">Belongs to the HupF/HypC family.</text>
</comment>
<dbReference type="GO" id="GO:0051604">
    <property type="term" value="P:protein maturation"/>
    <property type="evidence" value="ECO:0007669"/>
    <property type="project" value="TreeGrafter"/>
</dbReference>
<dbReference type="InterPro" id="IPR019812">
    <property type="entry name" value="Hydgase_assmbl_chp_CS"/>
</dbReference>
<accession>A0A291P5V2</accession>
<sequence>MCLGIPGRIVSIVDDETDTALVEIAGIRRAINIACVVEEDGRHADCVGDWVLVHVGFAMSRIDAEEAARTLELLRELGEMDEELRQPQASARRGGEHGR</sequence>
<dbReference type="RefSeq" id="WP_097788733.1">
    <property type="nucleotide sequence ID" value="NZ_BAAADT010000029.1"/>
</dbReference>
<dbReference type="Proteomes" id="UP000219993">
    <property type="component" value="Chromosome"/>
</dbReference>
<evidence type="ECO:0000313" key="2">
    <source>
        <dbReference type="EMBL" id="ATJ82266.1"/>
    </source>
</evidence>
<name>A0A291P5V2_9GAMM</name>
<dbReference type="EMBL" id="CP021435">
    <property type="protein sequence ID" value="ATJ82266.1"/>
    <property type="molecule type" value="Genomic_DNA"/>
</dbReference>
<dbReference type="GO" id="GO:0005506">
    <property type="term" value="F:iron ion binding"/>
    <property type="evidence" value="ECO:0007669"/>
    <property type="project" value="TreeGrafter"/>
</dbReference>
<dbReference type="Gene3D" id="2.30.30.140">
    <property type="match status" value="1"/>
</dbReference>
<keyword evidence="3" id="KW-1185">Reference proteome</keyword>
<dbReference type="SUPFAM" id="SSF159127">
    <property type="entry name" value="HupF/HypC-like"/>
    <property type="match status" value="1"/>
</dbReference>
<gene>
    <name evidence="2" type="primary">hypC</name>
    <name evidence="2" type="ORF">BEI_1279</name>
</gene>
<organism evidence="2 3">
    <name type="scientific">Halomonas beimenensis</name>
    <dbReference type="NCBI Taxonomy" id="475662"/>
    <lineage>
        <taxon>Bacteria</taxon>
        <taxon>Pseudomonadati</taxon>
        <taxon>Pseudomonadota</taxon>
        <taxon>Gammaproteobacteria</taxon>
        <taxon>Oceanospirillales</taxon>
        <taxon>Halomonadaceae</taxon>
        <taxon>Halomonas</taxon>
    </lineage>
</organism>
<dbReference type="AlphaFoldDB" id="A0A291P5V2"/>
<dbReference type="GO" id="GO:1902670">
    <property type="term" value="F:carbon dioxide binding"/>
    <property type="evidence" value="ECO:0007669"/>
    <property type="project" value="TreeGrafter"/>
</dbReference>
<reference evidence="2 3" key="1">
    <citation type="journal article" date="2017" name="Sci. Rep.">
        <title>Revealing the Saline Adaptation Strategies of the Halophilic Bacterium Halomonas beimenensis through High-throughput Omics and Transposon Mutagenesis Approaches.</title>
        <authorList>
            <person name="Chen Y.H."/>
            <person name="Lin S.S."/>
            <person name="Shyu Y.T."/>
        </authorList>
    </citation>
    <scope>NUCLEOTIDE SEQUENCE [LARGE SCALE GENOMIC DNA]</scope>
    <source>
        <strain evidence="2 3">NTU-111</strain>
    </source>
</reference>
<evidence type="ECO:0000313" key="3">
    <source>
        <dbReference type="Proteomes" id="UP000219993"/>
    </source>
</evidence>
<dbReference type="NCBIfam" id="TIGR00074">
    <property type="entry name" value="hypC_hupF"/>
    <property type="match status" value="1"/>
</dbReference>
<dbReference type="InterPro" id="IPR001109">
    <property type="entry name" value="Hydrogenase_HupF/HypC"/>
</dbReference>
<proteinExistence type="inferred from homology"/>
<dbReference type="KEGG" id="hbe:BEI_1279"/>
<dbReference type="PANTHER" id="PTHR35177">
    <property type="entry name" value="HYDROGENASE MATURATION FACTOR HYBG"/>
    <property type="match status" value="1"/>
</dbReference>
<dbReference type="PANTHER" id="PTHR35177:SF2">
    <property type="entry name" value="HYDROGENASE MATURATION FACTOR HYBG"/>
    <property type="match status" value="1"/>
</dbReference>
<dbReference type="FunFam" id="2.30.30.140:FF:000022">
    <property type="entry name" value="Hydrogenase assembly chaperone HybG"/>
    <property type="match status" value="1"/>
</dbReference>
<dbReference type="OrthoDB" id="9806017at2"/>
<dbReference type="Pfam" id="PF01455">
    <property type="entry name" value="HupF_HypC"/>
    <property type="match status" value="1"/>
</dbReference>
<evidence type="ECO:0000256" key="1">
    <source>
        <dbReference type="ARBA" id="ARBA00006018"/>
    </source>
</evidence>